<reference evidence="8" key="1">
    <citation type="journal article" date="2023" name="Mol. Ecol. Resour.">
        <title>Chromosome-level genome assembly of a triploid poplar Populus alba 'Berolinensis'.</title>
        <authorList>
            <person name="Chen S."/>
            <person name="Yu Y."/>
            <person name="Wang X."/>
            <person name="Wang S."/>
            <person name="Zhang T."/>
            <person name="Zhou Y."/>
            <person name="He R."/>
            <person name="Meng N."/>
            <person name="Wang Y."/>
            <person name="Liu W."/>
            <person name="Liu Z."/>
            <person name="Liu J."/>
            <person name="Guo Q."/>
            <person name="Huang H."/>
            <person name="Sederoff R.R."/>
            <person name="Wang G."/>
            <person name="Qu G."/>
            <person name="Chen S."/>
        </authorList>
    </citation>
    <scope>NUCLEOTIDE SEQUENCE</scope>
    <source>
        <strain evidence="8">SC-2020</strain>
    </source>
</reference>
<evidence type="ECO:0000256" key="5">
    <source>
        <dbReference type="ARBA" id="ARBA00022801"/>
    </source>
</evidence>
<protein>
    <recommendedName>
        <fullName evidence="3">beta-galactosidase</fullName>
        <ecNumber evidence="3">3.2.1.23</ecNumber>
    </recommendedName>
</protein>
<gene>
    <name evidence="8" type="ORF">NC653_037770</name>
</gene>
<dbReference type="GO" id="GO:0004565">
    <property type="term" value="F:beta-galactosidase activity"/>
    <property type="evidence" value="ECO:0007669"/>
    <property type="project" value="UniProtKB-EC"/>
</dbReference>
<name>A0AAD6LF03_9ROSI</name>
<feature type="domain" description="SUEL-type lectin" evidence="7">
    <location>
        <begin position="163"/>
        <end position="244"/>
    </location>
</feature>
<keyword evidence="4" id="KW-0732">Signal</keyword>
<organism evidence="8 9">
    <name type="scientific">Populus alba x Populus x berolinensis</name>
    <dbReference type="NCBI Taxonomy" id="444605"/>
    <lineage>
        <taxon>Eukaryota</taxon>
        <taxon>Viridiplantae</taxon>
        <taxon>Streptophyta</taxon>
        <taxon>Embryophyta</taxon>
        <taxon>Tracheophyta</taxon>
        <taxon>Spermatophyta</taxon>
        <taxon>Magnoliopsida</taxon>
        <taxon>eudicotyledons</taxon>
        <taxon>Gunneridae</taxon>
        <taxon>Pentapetalae</taxon>
        <taxon>rosids</taxon>
        <taxon>fabids</taxon>
        <taxon>Malpighiales</taxon>
        <taxon>Salicaceae</taxon>
        <taxon>Saliceae</taxon>
        <taxon>Populus</taxon>
    </lineage>
</organism>
<dbReference type="EC" id="3.2.1.23" evidence="3"/>
<proteinExistence type="inferred from homology"/>
<dbReference type="InterPro" id="IPR000922">
    <property type="entry name" value="Lectin_gal-bd_dom"/>
</dbReference>
<evidence type="ECO:0000256" key="3">
    <source>
        <dbReference type="ARBA" id="ARBA00012756"/>
    </source>
</evidence>
<dbReference type="GO" id="GO:0030246">
    <property type="term" value="F:carbohydrate binding"/>
    <property type="evidence" value="ECO:0007669"/>
    <property type="project" value="InterPro"/>
</dbReference>
<dbReference type="EMBL" id="JAQIZT010000017">
    <property type="protein sequence ID" value="KAJ6959527.1"/>
    <property type="molecule type" value="Genomic_DNA"/>
</dbReference>
<evidence type="ECO:0000313" key="8">
    <source>
        <dbReference type="EMBL" id="KAJ6959527.1"/>
    </source>
</evidence>
<evidence type="ECO:0000313" key="9">
    <source>
        <dbReference type="Proteomes" id="UP001164929"/>
    </source>
</evidence>
<evidence type="ECO:0000256" key="2">
    <source>
        <dbReference type="ARBA" id="ARBA00009809"/>
    </source>
</evidence>
<comment type="caution">
    <text evidence="8">The sequence shown here is derived from an EMBL/GenBank/DDBJ whole genome shotgun (WGS) entry which is preliminary data.</text>
</comment>
<dbReference type="SUPFAM" id="SSF49785">
    <property type="entry name" value="Galactose-binding domain-like"/>
    <property type="match status" value="1"/>
</dbReference>
<dbReference type="FunFam" id="2.60.120.740:FF:000002">
    <property type="entry name" value="Beta-galactosidase"/>
    <property type="match status" value="1"/>
</dbReference>
<dbReference type="Gene3D" id="2.60.120.740">
    <property type="match status" value="1"/>
</dbReference>
<dbReference type="AlphaFoldDB" id="A0AAD6LF03"/>
<dbReference type="InterPro" id="IPR008979">
    <property type="entry name" value="Galactose-bd-like_sf"/>
</dbReference>
<dbReference type="InterPro" id="IPR043159">
    <property type="entry name" value="Lectin_gal-bd_sf"/>
</dbReference>
<dbReference type="Proteomes" id="UP001164929">
    <property type="component" value="Chromosome 17"/>
</dbReference>
<keyword evidence="6" id="KW-0326">Glycosidase</keyword>
<dbReference type="CDD" id="cd22842">
    <property type="entry name" value="Gal_Rha_Lectin_BGal"/>
    <property type="match status" value="1"/>
</dbReference>
<dbReference type="PANTHER" id="PTHR46780">
    <property type="entry name" value="PROTEIN EVA-1"/>
    <property type="match status" value="1"/>
</dbReference>
<dbReference type="PROSITE" id="PS50228">
    <property type="entry name" value="SUEL_LECTIN"/>
    <property type="match status" value="1"/>
</dbReference>
<dbReference type="Pfam" id="PF02140">
    <property type="entry name" value="SUEL_Lectin"/>
    <property type="match status" value="1"/>
</dbReference>
<sequence>MIQNYGAFLERDGAGFKGQIKLTGFKNGDIDLSNLSWTYQVGLKGEFLEVYSTGDNEKFEWSDLAVDATPSTFTWYKLSRSWYSQVINKYPQWYHVPRAWLEASNNLLVVFEETGGNPFEISVKSRSAKVICAQVSESHYPPLRKWSRADLTGGNISRNDMTPEMHLKCQDGHIMSSIEFASYGTPNGSCQKFSRGNCHASNSSSVVTEACQGKNKCDIAISNAVFGDPCRGVIKTLAVEARCISSSNIGYSLY</sequence>
<evidence type="ECO:0000256" key="1">
    <source>
        <dbReference type="ARBA" id="ARBA00001412"/>
    </source>
</evidence>
<accession>A0AAD6LF03</accession>
<comment type="catalytic activity">
    <reaction evidence="1">
        <text>Hydrolysis of terminal non-reducing beta-D-galactose residues in beta-D-galactosides.</text>
        <dbReference type="EC" id="3.2.1.23"/>
    </reaction>
</comment>
<evidence type="ECO:0000256" key="6">
    <source>
        <dbReference type="ARBA" id="ARBA00023295"/>
    </source>
</evidence>
<evidence type="ECO:0000259" key="7">
    <source>
        <dbReference type="PROSITE" id="PS50228"/>
    </source>
</evidence>
<keyword evidence="9" id="KW-1185">Reference proteome</keyword>
<evidence type="ECO:0000256" key="4">
    <source>
        <dbReference type="ARBA" id="ARBA00022729"/>
    </source>
</evidence>
<keyword evidence="5" id="KW-0378">Hydrolase</keyword>
<comment type="similarity">
    <text evidence="2">Belongs to the glycosyl hydrolase 35 family.</text>
</comment>